<evidence type="ECO:0000313" key="2">
    <source>
        <dbReference type="Proteomes" id="UP000287352"/>
    </source>
</evidence>
<accession>A0A401ZUV5</accession>
<proteinExistence type="predicted"/>
<gene>
    <name evidence="1" type="ORF">KTT_05220</name>
</gene>
<evidence type="ECO:0000313" key="1">
    <source>
        <dbReference type="EMBL" id="GCE10663.1"/>
    </source>
</evidence>
<sequence length="70" mass="7661">MVFLFLYRLETTYETLLAGTGGLCKNLTSILTPDKDGCQAIAERDSIPAFPELVVKRSALPYCGDVVYDG</sequence>
<dbReference type="AlphaFoldDB" id="A0A401ZUV5"/>
<name>A0A401ZUV5_9CHLR</name>
<dbReference type="Proteomes" id="UP000287352">
    <property type="component" value="Unassembled WGS sequence"/>
</dbReference>
<comment type="caution">
    <text evidence="1">The sequence shown here is derived from an EMBL/GenBank/DDBJ whole genome shotgun (WGS) entry which is preliminary data.</text>
</comment>
<keyword evidence="2" id="KW-1185">Reference proteome</keyword>
<protein>
    <submittedName>
        <fullName evidence="1">Uncharacterized protein</fullName>
    </submittedName>
</protein>
<reference evidence="2" key="1">
    <citation type="submission" date="2018-12" db="EMBL/GenBank/DDBJ databases">
        <title>Tengunoibacter tsumagoiensis gen. nov., sp. nov., Dictyobacter kobayashii sp. nov., D. alpinus sp. nov., and D. joshuensis sp. nov. and description of Dictyobacteraceae fam. nov. within the order Ktedonobacterales isolated from Tengu-no-mugimeshi.</title>
        <authorList>
            <person name="Wang C.M."/>
            <person name="Zheng Y."/>
            <person name="Sakai Y."/>
            <person name="Toyoda A."/>
            <person name="Minakuchi Y."/>
            <person name="Abe K."/>
            <person name="Yokota A."/>
            <person name="Yabe S."/>
        </authorList>
    </citation>
    <scope>NUCLEOTIDE SEQUENCE [LARGE SCALE GENOMIC DNA]</scope>
    <source>
        <strain evidence="2">Uno3</strain>
    </source>
</reference>
<dbReference type="EMBL" id="BIFR01000001">
    <property type="protein sequence ID" value="GCE10663.1"/>
    <property type="molecule type" value="Genomic_DNA"/>
</dbReference>
<organism evidence="1 2">
    <name type="scientific">Tengunoibacter tsumagoiensis</name>
    <dbReference type="NCBI Taxonomy" id="2014871"/>
    <lineage>
        <taxon>Bacteria</taxon>
        <taxon>Bacillati</taxon>
        <taxon>Chloroflexota</taxon>
        <taxon>Ktedonobacteria</taxon>
        <taxon>Ktedonobacterales</taxon>
        <taxon>Dictyobacteraceae</taxon>
        <taxon>Tengunoibacter</taxon>
    </lineage>
</organism>